<comment type="subcellular location">
    <subcellularLocation>
        <location evidence="1">Periplasm</location>
    </subcellularLocation>
</comment>
<dbReference type="RefSeq" id="WP_267844920.1">
    <property type="nucleotide sequence ID" value="NZ_JAPMXC010000001.1"/>
</dbReference>
<feature type="signal peptide" evidence="6">
    <location>
        <begin position="1"/>
        <end position="27"/>
    </location>
</feature>
<evidence type="ECO:0000313" key="8">
    <source>
        <dbReference type="Proteomes" id="UP001082899"/>
    </source>
</evidence>
<dbReference type="PANTHER" id="PTHR30368">
    <property type="entry name" value="SULFATE-BINDING PROTEIN"/>
    <property type="match status" value="1"/>
</dbReference>
<keyword evidence="8" id="KW-1185">Reference proteome</keyword>
<organism evidence="7 8">
    <name type="scientific">Robbsia betulipollinis</name>
    <dbReference type="NCBI Taxonomy" id="2981849"/>
    <lineage>
        <taxon>Bacteria</taxon>
        <taxon>Pseudomonadati</taxon>
        <taxon>Pseudomonadota</taxon>
        <taxon>Betaproteobacteria</taxon>
        <taxon>Burkholderiales</taxon>
        <taxon>Burkholderiaceae</taxon>
        <taxon>Robbsia</taxon>
    </lineage>
</organism>
<dbReference type="Proteomes" id="UP001082899">
    <property type="component" value="Unassembled WGS sequence"/>
</dbReference>
<evidence type="ECO:0000256" key="3">
    <source>
        <dbReference type="ARBA" id="ARBA00022448"/>
    </source>
</evidence>
<gene>
    <name evidence="7" type="ORF">OVY01_00810</name>
</gene>
<protein>
    <submittedName>
        <fullName evidence="7">Sulfate ABC transporter substrate-binding protein</fullName>
    </submittedName>
</protein>
<evidence type="ECO:0000256" key="5">
    <source>
        <dbReference type="ARBA" id="ARBA00022764"/>
    </source>
</evidence>
<dbReference type="Gene3D" id="3.40.190.10">
    <property type="entry name" value="Periplasmic binding protein-like II"/>
    <property type="match status" value="2"/>
</dbReference>
<dbReference type="PANTHER" id="PTHR30368:SF2">
    <property type="entry name" value="SULFATE-BINDING PROTEIN"/>
    <property type="match status" value="1"/>
</dbReference>
<comment type="similarity">
    <text evidence="2">Belongs to the prokaryotic sulfate-binding protein family.</text>
</comment>
<evidence type="ECO:0000256" key="2">
    <source>
        <dbReference type="ARBA" id="ARBA00006099"/>
    </source>
</evidence>
<dbReference type="SUPFAM" id="SSF53850">
    <property type="entry name" value="Periplasmic binding protein-like II"/>
    <property type="match status" value="1"/>
</dbReference>
<dbReference type="Pfam" id="PF13531">
    <property type="entry name" value="SBP_bac_11"/>
    <property type="match status" value="1"/>
</dbReference>
<comment type="caution">
    <text evidence="7">The sequence shown here is derived from an EMBL/GenBank/DDBJ whole genome shotgun (WGS) entry which is preliminary data.</text>
</comment>
<evidence type="ECO:0000256" key="4">
    <source>
        <dbReference type="ARBA" id="ARBA00022729"/>
    </source>
</evidence>
<evidence type="ECO:0000313" key="7">
    <source>
        <dbReference type="EMBL" id="MCY0385802.1"/>
    </source>
</evidence>
<dbReference type="CDD" id="cd01005">
    <property type="entry name" value="PBP2_CysP"/>
    <property type="match status" value="1"/>
</dbReference>
<proteinExistence type="inferred from homology"/>
<feature type="chain" id="PRO_5046154200" evidence="6">
    <location>
        <begin position="28"/>
        <end position="340"/>
    </location>
</feature>
<sequence length="340" mass="37152">MKNKTARLACIGGLVLATVCATGAARADTALLNVSYDVTRELYRDIDVAFVASWKKSSGESITVRQSHGGSSPQALSVLQGLQADVVTMNQTSDIDLLVQRGGLVDRNWRQAFPYGASPYTTTMVFLVRKGNPKKIRDWDDLAKPGTAVILPNPKTSGNGRYSYLAAWGWRLQHGGNDAQAKILVTQILKNIPVLDTGGRGATTSFAQRGLGDVLVTFENEVALIQQEFGPGKFETIYPSSSLLAEPPVAIVDKYVDAHKTRTQAKAYLDFLYSPAGQEIIAGHHLRPRDPQVMQRHQGDFPPIKTFTVDQVFGSWDKAQQTHFADGGTFDQAMMAARKQ</sequence>
<keyword evidence="3" id="KW-0813">Transport</keyword>
<dbReference type="NCBIfam" id="TIGR00971">
    <property type="entry name" value="3a0106s03"/>
    <property type="match status" value="1"/>
</dbReference>
<evidence type="ECO:0000256" key="6">
    <source>
        <dbReference type="SAM" id="SignalP"/>
    </source>
</evidence>
<reference evidence="7" key="1">
    <citation type="submission" date="2022-11" db="EMBL/GenBank/DDBJ databases">
        <title>Robbsia betulipollinis sp. nov., isolated from pollen of birch (Betula pendula).</title>
        <authorList>
            <person name="Shi H."/>
            <person name="Ambika Manirajan B."/>
            <person name="Ratering S."/>
            <person name="Geissler-Plaum R."/>
            <person name="Schnell S."/>
        </authorList>
    </citation>
    <scope>NUCLEOTIDE SEQUENCE</scope>
    <source>
        <strain evidence="7">Bb-Pol-6</strain>
    </source>
</reference>
<evidence type="ECO:0000256" key="1">
    <source>
        <dbReference type="ARBA" id="ARBA00004418"/>
    </source>
</evidence>
<dbReference type="EMBL" id="JAPMXC010000001">
    <property type="protein sequence ID" value="MCY0385802.1"/>
    <property type="molecule type" value="Genomic_DNA"/>
</dbReference>
<keyword evidence="4 6" id="KW-0732">Signal</keyword>
<keyword evidence="5" id="KW-0574">Periplasm</keyword>
<name>A0ABT3ZHH4_9BURK</name>
<dbReference type="InterPro" id="IPR005669">
    <property type="entry name" value="Thiosulph/SO4-bd"/>
</dbReference>
<dbReference type="NCBIfam" id="NF008022">
    <property type="entry name" value="PRK10752.1"/>
    <property type="match status" value="1"/>
</dbReference>
<dbReference type="NCBIfam" id="NF008106">
    <property type="entry name" value="PRK10852.1"/>
    <property type="match status" value="1"/>
</dbReference>
<accession>A0ABT3ZHH4</accession>